<evidence type="ECO:0000256" key="2">
    <source>
        <dbReference type="ARBA" id="ARBA00010208"/>
    </source>
</evidence>
<dbReference type="EnsemblMetazoa" id="LLOJ004967-RA">
    <property type="protein sequence ID" value="LLOJ004967-PA"/>
    <property type="gene ID" value="LLOJ004967"/>
</dbReference>
<dbReference type="InterPro" id="IPR011145">
    <property type="entry name" value="Scavenger_mRNA_decap_enz_N"/>
</dbReference>
<dbReference type="VEuPathDB" id="VectorBase:LLONM1_011694"/>
<evidence type="ECO:0000256" key="3">
    <source>
        <dbReference type="ARBA" id="ARBA00012520"/>
    </source>
</evidence>
<dbReference type="GO" id="GO:0000290">
    <property type="term" value="P:deadenylation-dependent decapping of nuclear-transcribed mRNA"/>
    <property type="evidence" value="ECO:0007669"/>
    <property type="project" value="UniProtKB-UniRule"/>
</dbReference>
<evidence type="ECO:0000256" key="8">
    <source>
        <dbReference type="PIRNR" id="PIRNR028973"/>
    </source>
</evidence>
<keyword evidence="8" id="KW-0507">mRNA processing</keyword>
<evidence type="ECO:0000256" key="4">
    <source>
        <dbReference type="ARBA" id="ARBA00015636"/>
    </source>
</evidence>
<keyword evidence="12" id="KW-1185">Reference proteome</keyword>
<evidence type="ECO:0000256" key="7">
    <source>
        <dbReference type="ARBA" id="ARBA00048222"/>
    </source>
</evidence>
<evidence type="ECO:0000256" key="1">
    <source>
        <dbReference type="ARBA" id="ARBA00004123"/>
    </source>
</evidence>
<keyword evidence="6 8" id="KW-0539">Nucleus</keyword>
<proteinExistence type="inferred from homology"/>
<dbReference type="PANTHER" id="PTHR12978">
    <property type="entry name" value="HISTIDINE TRIAD HIT PROTEIN MEMBER"/>
    <property type="match status" value="1"/>
</dbReference>
<sequence length="278" mass="32868">HQGITFNFSHFRLERILNSNTSTKLVSLLGHFTDLSEEKWAVVILEKKPFTEDDLTSKGLFSVKTTVIYPATQKHIDKYSKQEVHIVQETQELYQEVTLKHIEREQFSLEWLYNILEHKKEKERIIFEDPCEETGFILLPDLKWDNKNPETLYCLALVRKHGIKSLRDLNSNHLPLLRNILTKGVAAIEEKYAVGRSQLRIYLHYQPSFYHLHVHFTYLKHDAPGIYCEKSHLLDTVISNIELMPDYYQRATLSFVVRENDRLWDDFRGDSRKAIKHD</sequence>
<dbReference type="InterPro" id="IPR036265">
    <property type="entry name" value="HIT-like_sf"/>
</dbReference>
<feature type="active site" description="Nucleophile" evidence="9">
    <location>
        <position position="213"/>
    </location>
</feature>
<feature type="binding site" evidence="10">
    <location>
        <position position="143"/>
    </location>
    <ligand>
        <name>substrate</name>
    </ligand>
</feature>
<feature type="binding site" evidence="10">
    <location>
        <position position="141"/>
    </location>
    <ligand>
        <name>substrate</name>
    </ligand>
</feature>
<feature type="binding site" evidence="10">
    <location>
        <position position="111"/>
    </location>
    <ligand>
        <name>substrate</name>
    </ligand>
</feature>
<keyword evidence="5 8" id="KW-0378">Hydrolase</keyword>
<dbReference type="Proteomes" id="UP000092461">
    <property type="component" value="Unassembled WGS sequence"/>
</dbReference>
<dbReference type="FunFam" id="3.30.428.10:FF:000006">
    <property type="entry name" value="m7GpppX diphosphatase"/>
    <property type="match status" value="1"/>
</dbReference>
<evidence type="ECO:0000256" key="10">
    <source>
        <dbReference type="PIRSR" id="PIRSR028973-2"/>
    </source>
</evidence>
<evidence type="ECO:0000313" key="11">
    <source>
        <dbReference type="EnsemblMetazoa" id="LLOJ004967-PA"/>
    </source>
</evidence>
<organism evidence="11 12">
    <name type="scientific">Lutzomyia longipalpis</name>
    <name type="common">Sand fly</name>
    <dbReference type="NCBI Taxonomy" id="7200"/>
    <lineage>
        <taxon>Eukaryota</taxon>
        <taxon>Metazoa</taxon>
        <taxon>Ecdysozoa</taxon>
        <taxon>Arthropoda</taxon>
        <taxon>Hexapoda</taxon>
        <taxon>Insecta</taxon>
        <taxon>Pterygota</taxon>
        <taxon>Neoptera</taxon>
        <taxon>Endopterygota</taxon>
        <taxon>Diptera</taxon>
        <taxon>Nematocera</taxon>
        <taxon>Psychodoidea</taxon>
        <taxon>Psychodidae</taxon>
        <taxon>Lutzomyia</taxon>
        <taxon>Lutzomyia</taxon>
    </lineage>
</organism>
<dbReference type="Gene3D" id="3.30.200.40">
    <property type="entry name" value="Scavenger mRNA decapping enzyme, N-terminal domain"/>
    <property type="match status" value="2"/>
</dbReference>
<dbReference type="Gene3D" id="3.30.428.10">
    <property type="entry name" value="HIT-like"/>
    <property type="match status" value="1"/>
</dbReference>
<feature type="binding site" evidence="10">
    <location>
        <begin position="204"/>
        <end position="215"/>
    </location>
    <ligand>
        <name>substrate</name>
    </ligand>
</feature>
<dbReference type="Pfam" id="PF05652">
    <property type="entry name" value="DcpS"/>
    <property type="match status" value="2"/>
</dbReference>
<dbReference type="VEuPathDB" id="VectorBase:LLOJ004967"/>
<comment type="catalytic activity">
    <reaction evidence="7 8">
        <text>a 5'-end (N(7)-methyl 5'-triphosphoguanosine)-ribonucleoside in mRNA + H2O = N(7)-methyl-GMP + a 5'-end diphospho-ribonucleoside in mRNA + 2 H(+)</text>
        <dbReference type="Rhea" id="RHEA:65388"/>
        <dbReference type="Rhea" id="RHEA-COMP:17165"/>
        <dbReference type="Rhea" id="RHEA-COMP:17167"/>
        <dbReference type="ChEBI" id="CHEBI:15377"/>
        <dbReference type="ChEBI" id="CHEBI:15378"/>
        <dbReference type="ChEBI" id="CHEBI:58285"/>
        <dbReference type="ChEBI" id="CHEBI:156461"/>
        <dbReference type="ChEBI" id="CHEBI:167616"/>
        <dbReference type="EC" id="3.6.1.59"/>
    </reaction>
</comment>
<dbReference type="AlphaFoldDB" id="A0A1B0CK30"/>
<comment type="subcellular location">
    <subcellularLocation>
        <location evidence="1 8">Nucleus</location>
    </subcellularLocation>
</comment>
<comment type="function">
    <text evidence="8">Decapping scavenger enzyme that catalyzes the cleavage of a residual cap structure following the degradation of mRNAs by the 3'-&gt;5' exosome-mediated mRNA decay pathway.</text>
</comment>
<dbReference type="PANTHER" id="PTHR12978:SF0">
    <property type="entry name" value="M7GPPPX DIPHOSPHATASE"/>
    <property type="match status" value="1"/>
</dbReference>
<dbReference type="EMBL" id="AJWK01015679">
    <property type="status" value="NOT_ANNOTATED_CDS"/>
    <property type="molecule type" value="Genomic_DNA"/>
</dbReference>
<dbReference type="GO" id="GO:0140932">
    <property type="term" value="F:5'-(N(7)-methyl 5'-triphosphoguanosine)-[mRNA] diphosphatase activity"/>
    <property type="evidence" value="ECO:0007669"/>
    <property type="project" value="UniProtKB-EC"/>
</dbReference>
<dbReference type="Pfam" id="PF11969">
    <property type="entry name" value="DcpS_C"/>
    <property type="match status" value="1"/>
</dbReference>
<dbReference type="GO" id="GO:0006397">
    <property type="term" value="P:mRNA processing"/>
    <property type="evidence" value="ECO:0007669"/>
    <property type="project" value="UniProtKB-KW"/>
</dbReference>
<feature type="binding site" evidence="10">
    <location>
        <position position="121"/>
    </location>
    <ligand>
        <name>substrate</name>
    </ligand>
</feature>
<dbReference type="SUPFAM" id="SSF54197">
    <property type="entry name" value="HIT-like"/>
    <property type="match status" value="1"/>
</dbReference>
<accession>A0A1B0CK30</accession>
<comment type="similarity">
    <text evidence="2 8">Belongs to the HIT family.</text>
</comment>
<evidence type="ECO:0000256" key="5">
    <source>
        <dbReference type="ARBA" id="ARBA00022801"/>
    </source>
</evidence>
<dbReference type="PIRSF" id="PIRSF028973">
    <property type="entry name" value="Scavenger_mRNA_decap_enz"/>
    <property type="match status" value="1"/>
</dbReference>
<protein>
    <recommendedName>
        <fullName evidence="4 8">m7GpppX diphosphatase</fullName>
        <ecNumber evidence="3 8">3.6.1.59</ecNumber>
    </recommendedName>
</protein>
<evidence type="ECO:0000256" key="9">
    <source>
        <dbReference type="PIRSR" id="PIRSR028973-1"/>
    </source>
</evidence>
<dbReference type="GO" id="GO:0000932">
    <property type="term" value="C:P-body"/>
    <property type="evidence" value="ECO:0007669"/>
    <property type="project" value="TreeGrafter"/>
</dbReference>
<dbReference type="EC" id="3.6.1.59" evidence="3 8"/>
<dbReference type="SUPFAM" id="SSF102860">
    <property type="entry name" value="mRNA decapping enzyme DcpS N-terminal domain"/>
    <property type="match status" value="1"/>
</dbReference>
<evidence type="ECO:0000313" key="12">
    <source>
        <dbReference type="Proteomes" id="UP000092461"/>
    </source>
</evidence>
<reference evidence="11" key="1">
    <citation type="submission" date="2020-05" db="UniProtKB">
        <authorList>
            <consortium name="EnsemblMetazoa"/>
        </authorList>
    </citation>
    <scope>IDENTIFICATION</scope>
    <source>
        <strain evidence="11">Jacobina</strain>
    </source>
</reference>
<dbReference type="GO" id="GO:0000340">
    <property type="term" value="F:RNA 7-methylguanosine cap binding"/>
    <property type="evidence" value="ECO:0007669"/>
    <property type="project" value="UniProtKB-UniRule"/>
</dbReference>
<evidence type="ECO:0000256" key="6">
    <source>
        <dbReference type="ARBA" id="ARBA00023242"/>
    </source>
</evidence>
<dbReference type="GO" id="GO:0005634">
    <property type="term" value="C:nucleus"/>
    <property type="evidence" value="ECO:0007669"/>
    <property type="project" value="UniProtKB-SubCell"/>
</dbReference>
<name>A0A1B0CK30_LUTLO</name>
<dbReference type="InterPro" id="IPR008594">
    <property type="entry name" value="DcpS/DCS2"/>
</dbReference>